<proteinExistence type="predicted"/>
<name>A0A4R4E3R5_9BACT</name>
<evidence type="ECO:0000313" key="1">
    <source>
        <dbReference type="EMBL" id="TCZ74069.1"/>
    </source>
</evidence>
<sequence length="160" mass="17588">MPDYISGIQQIGIGVADARTCLKEYARLFGMDTPVFDDVAEARLMTRYTGGQIYRRQALLSLNLEGGGGFEIWQFQNREPARPAEQPKYGDLGIYSAKIKCPDIRSAFSAFSGNAEITTPSLQTDPRGKEFFFVRDRHGNAFGIIGGITGSNKKLAARTA</sequence>
<comment type="caution">
    <text evidence="1">The sequence shown here is derived from an EMBL/GenBank/DDBJ whole genome shotgun (WGS) entry which is preliminary data.</text>
</comment>
<protein>
    <submittedName>
        <fullName evidence="1">VOC family protein</fullName>
    </submittedName>
</protein>
<dbReference type="InterPro" id="IPR029068">
    <property type="entry name" value="Glyas_Bleomycin-R_OHBP_Dase"/>
</dbReference>
<dbReference type="EMBL" id="SKFH01000003">
    <property type="protein sequence ID" value="TCZ74069.1"/>
    <property type="molecule type" value="Genomic_DNA"/>
</dbReference>
<gene>
    <name evidence="1" type="ORF">E0486_03055</name>
</gene>
<keyword evidence="2" id="KW-1185">Reference proteome</keyword>
<dbReference type="OrthoDB" id="9795618at2"/>
<dbReference type="Gene3D" id="3.10.180.10">
    <property type="entry name" value="2,3-Dihydroxybiphenyl 1,2-Dioxygenase, domain 1"/>
    <property type="match status" value="1"/>
</dbReference>
<dbReference type="Proteomes" id="UP000295164">
    <property type="component" value="Unassembled WGS sequence"/>
</dbReference>
<evidence type="ECO:0000313" key="2">
    <source>
        <dbReference type="Proteomes" id="UP000295164"/>
    </source>
</evidence>
<dbReference type="SUPFAM" id="SSF54593">
    <property type="entry name" value="Glyoxalase/Bleomycin resistance protein/Dihydroxybiphenyl dioxygenase"/>
    <property type="match status" value="1"/>
</dbReference>
<accession>A0A4R4E3R5</accession>
<reference evidence="1 2" key="1">
    <citation type="submission" date="2019-03" db="EMBL/GenBank/DDBJ databases">
        <authorList>
            <person name="Kim M.K.M."/>
        </authorList>
    </citation>
    <scope>NUCLEOTIDE SEQUENCE [LARGE SCALE GENOMIC DNA]</scope>
    <source>
        <strain evidence="1 2">17J68-15</strain>
    </source>
</reference>
<organism evidence="1 2">
    <name type="scientific">Flaviaesturariibacter aridisoli</name>
    <dbReference type="NCBI Taxonomy" id="2545761"/>
    <lineage>
        <taxon>Bacteria</taxon>
        <taxon>Pseudomonadati</taxon>
        <taxon>Bacteroidota</taxon>
        <taxon>Chitinophagia</taxon>
        <taxon>Chitinophagales</taxon>
        <taxon>Chitinophagaceae</taxon>
        <taxon>Flaviaestuariibacter</taxon>
    </lineage>
</organism>
<dbReference type="AlphaFoldDB" id="A0A4R4E3R5"/>
<dbReference type="RefSeq" id="WP_131850668.1">
    <property type="nucleotide sequence ID" value="NZ_SKFH01000003.1"/>
</dbReference>